<dbReference type="PANTHER" id="PTHR24305">
    <property type="entry name" value="CYTOCHROME P450"/>
    <property type="match status" value="1"/>
</dbReference>
<dbReference type="PROSITE" id="PS00086">
    <property type="entry name" value="CYTOCHROME_P450"/>
    <property type="match status" value="1"/>
</dbReference>
<dbReference type="InterPro" id="IPR017972">
    <property type="entry name" value="Cyt_P450_CS"/>
</dbReference>
<dbReference type="CDD" id="cd00302">
    <property type="entry name" value="cytochrome_P450"/>
    <property type="match status" value="1"/>
</dbReference>
<dbReference type="Proteomes" id="UP000708148">
    <property type="component" value="Unassembled WGS sequence"/>
</dbReference>
<evidence type="ECO:0000256" key="1">
    <source>
        <dbReference type="ARBA" id="ARBA00001971"/>
    </source>
</evidence>
<dbReference type="InterPro" id="IPR002401">
    <property type="entry name" value="Cyt_P450_E_grp-I"/>
</dbReference>
<evidence type="ECO:0000313" key="6">
    <source>
        <dbReference type="Proteomes" id="UP000708148"/>
    </source>
</evidence>
<keyword evidence="3 4" id="KW-0349">Heme</keyword>
<keyword evidence="3 4" id="KW-0408">Iron</keyword>
<dbReference type="EMBL" id="CAJHUC010000876">
    <property type="protein sequence ID" value="CAD7698725.1"/>
    <property type="molecule type" value="Genomic_DNA"/>
</dbReference>
<comment type="caution">
    <text evidence="5">The sequence shown here is derived from an EMBL/GenBank/DDBJ whole genome shotgun (WGS) entry which is preliminary data.</text>
</comment>
<dbReference type="GO" id="GO:0016705">
    <property type="term" value="F:oxidoreductase activity, acting on paired donors, with incorporation or reduction of molecular oxygen"/>
    <property type="evidence" value="ECO:0007669"/>
    <property type="project" value="InterPro"/>
</dbReference>
<accession>A0A8S1IY49</accession>
<dbReference type="GO" id="GO:0004497">
    <property type="term" value="F:monooxygenase activity"/>
    <property type="evidence" value="ECO:0007669"/>
    <property type="project" value="UniProtKB-KW"/>
</dbReference>
<dbReference type="Pfam" id="PF00067">
    <property type="entry name" value="p450"/>
    <property type="match status" value="1"/>
</dbReference>
<proteinExistence type="inferred from homology"/>
<name>A0A8S1IY49_9CHLO</name>
<gene>
    <name evidence="5" type="ORF">OSTQU699_LOCUS4084</name>
</gene>
<reference evidence="5" key="1">
    <citation type="submission" date="2020-12" db="EMBL/GenBank/DDBJ databases">
        <authorList>
            <person name="Iha C."/>
        </authorList>
    </citation>
    <scope>NUCLEOTIDE SEQUENCE</scope>
</reference>
<sequence length="197" mass="21562">MYAGYDTTASVASNAVWQLAKHPEVWDKVKEEQAGVVAEYGPVFTEVAVEAMVYTEAVVKEAMRVMPPLAANFKIATKTFGLAGRRIPKGWMVVTATGSTAQYFNDRWPMDADFRPERFLTGKAPDACQDMVFGLGAHTCIGSRLSLVENTVVLATLARGYVFSLVEDGSRVVSDPMPRPENGLPVCVTRRGDPRNQ</sequence>
<comment type="cofactor">
    <cofactor evidence="1 3">
        <name>heme</name>
        <dbReference type="ChEBI" id="CHEBI:30413"/>
    </cofactor>
</comment>
<dbReference type="InterPro" id="IPR001128">
    <property type="entry name" value="Cyt_P450"/>
</dbReference>
<feature type="binding site" description="axial binding residue" evidence="3">
    <location>
        <position position="140"/>
    </location>
    <ligand>
        <name>heme</name>
        <dbReference type="ChEBI" id="CHEBI:30413"/>
    </ligand>
    <ligandPart>
        <name>Fe</name>
        <dbReference type="ChEBI" id="CHEBI:18248"/>
    </ligandPart>
</feature>
<dbReference type="Gene3D" id="1.10.630.10">
    <property type="entry name" value="Cytochrome P450"/>
    <property type="match status" value="1"/>
</dbReference>
<evidence type="ECO:0000256" key="2">
    <source>
        <dbReference type="ARBA" id="ARBA00010617"/>
    </source>
</evidence>
<dbReference type="InterPro" id="IPR050121">
    <property type="entry name" value="Cytochrome_P450_monoxygenase"/>
</dbReference>
<dbReference type="SUPFAM" id="SSF48264">
    <property type="entry name" value="Cytochrome P450"/>
    <property type="match status" value="1"/>
</dbReference>
<dbReference type="PRINTS" id="PR00463">
    <property type="entry name" value="EP450I"/>
</dbReference>
<dbReference type="InterPro" id="IPR036396">
    <property type="entry name" value="Cyt_P450_sf"/>
</dbReference>
<evidence type="ECO:0000256" key="3">
    <source>
        <dbReference type="PIRSR" id="PIRSR602401-1"/>
    </source>
</evidence>
<comment type="similarity">
    <text evidence="2 4">Belongs to the cytochrome P450 family.</text>
</comment>
<dbReference type="OrthoDB" id="1372046at2759"/>
<evidence type="ECO:0000313" key="5">
    <source>
        <dbReference type="EMBL" id="CAD7698725.1"/>
    </source>
</evidence>
<dbReference type="GO" id="GO:0020037">
    <property type="term" value="F:heme binding"/>
    <property type="evidence" value="ECO:0007669"/>
    <property type="project" value="InterPro"/>
</dbReference>
<keyword evidence="3 4" id="KW-0479">Metal-binding</keyword>
<dbReference type="PANTHER" id="PTHR24305:SF166">
    <property type="entry name" value="CYTOCHROME P450 12A4, MITOCHONDRIAL-RELATED"/>
    <property type="match status" value="1"/>
</dbReference>
<evidence type="ECO:0008006" key="7">
    <source>
        <dbReference type="Google" id="ProtNLM"/>
    </source>
</evidence>
<protein>
    <recommendedName>
        <fullName evidence="7">Cytochrome P450</fullName>
    </recommendedName>
</protein>
<keyword evidence="6" id="KW-1185">Reference proteome</keyword>
<dbReference type="AlphaFoldDB" id="A0A8S1IY49"/>
<keyword evidence="4" id="KW-0560">Oxidoreductase</keyword>
<keyword evidence="4" id="KW-0503">Monooxygenase</keyword>
<dbReference type="PRINTS" id="PR00385">
    <property type="entry name" value="P450"/>
</dbReference>
<dbReference type="GO" id="GO:0005506">
    <property type="term" value="F:iron ion binding"/>
    <property type="evidence" value="ECO:0007669"/>
    <property type="project" value="InterPro"/>
</dbReference>
<evidence type="ECO:0000256" key="4">
    <source>
        <dbReference type="RuleBase" id="RU000461"/>
    </source>
</evidence>
<organism evidence="5 6">
    <name type="scientific">Ostreobium quekettii</name>
    <dbReference type="NCBI Taxonomy" id="121088"/>
    <lineage>
        <taxon>Eukaryota</taxon>
        <taxon>Viridiplantae</taxon>
        <taxon>Chlorophyta</taxon>
        <taxon>core chlorophytes</taxon>
        <taxon>Ulvophyceae</taxon>
        <taxon>TCBD clade</taxon>
        <taxon>Bryopsidales</taxon>
        <taxon>Ostreobineae</taxon>
        <taxon>Ostreobiaceae</taxon>
        <taxon>Ostreobium</taxon>
    </lineage>
</organism>